<name>A0A5C1DMV9_9NEIS</name>
<evidence type="ECO:0000313" key="3">
    <source>
        <dbReference type="Proteomes" id="UP000322079"/>
    </source>
</evidence>
<dbReference type="KEGG" id="chrm:FYK34_17395"/>
<organism evidence="2 3">
    <name type="scientific">Chromobacterium paludis</name>
    <dbReference type="NCBI Taxonomy" id="2605945"/>
    <lineage>
        <taxon>Bacteria</taxon>
        <taxon>Pseudomonadati</taxon>
        <taxon>Pseudomonadota</taxon>
        <taxon>Betaproteobacteria</taxon>
        <taxon>Neisseriales</taxon>
        <taxon>Chromobacteriaceae</taxon>
        <taxon>Chromobacterium</taxon>
    </lineage>
</organism>
<reference evidence="2 3" key="1">
    <citation type="submission" date="2019-08" db="EMBL/GenBank/DDBJ databases">
        <title>Chromobacterium paludis, a novel bacterium isolated from a Maryland marsh pond.</title>
        <authorList>
            <person name="Blackburn M.B."/>
            <person name="Gundersen-Rindal D.E."/>
        </authorList>
    </citation>
    <scope>NUCLEOTIDE SEQUENCE [LARGE SCALE GENOMIC DNA]</scope>
    <source>
        <strain evidence="3">IIBBL 257-1</strain>
    </source>
</reference>
<dbReference type="EMBL" id="CP043473">
    <property type="protein sequence ID" value="QEL57208.1"/>
    <property type="molecule type" value="Genomic_DNA"/>
</dbReference>
<dbReference type="Pfam" id="PF18737">
    <property type="entry name" value="HEPN_MAE_28990"/>
    <property type="match status" value="1"/>
</dbReference>
<sequence>MKIRTDEEVIDKISQELAWRRSEILTLEGVVMRERKNIHALRATAPMLYAHWEGFVKNSCTYYLCFISCLSLSRGQLSNNLLGLVIREKIEIFSSKSTKAELFEELAKNFVDFIDEKAKLPYKDIIDTGSNLKPVVLRNIIFLLGLKYDFFESKEKTVINPILEKRNGIAHGQWVEFDWEDFLFFRSEIINLMSHLKDLLENAVVQKSYIRV</sequence>
<dbReference type="RefSeq" id="WP_149298637.1">
    <property type="nucleotide sequence ID" value="NZ_CP043473.1"/>
</dbReference>
<dbReference type="InterPro" id="IPR040788">
    <property type="entry name" value="HEPN_MAE_28990"/>
</dbReference>
<feature type="domain" description="MAE-28990/MAE-18760-like HEPN" evidence="1">
    <location>
        <begin position="11"/>
        <end position="209"/>
    </location>
</feature>
<gene>
    <name evidence="2" type="ORF">FYK34_17395</name>
</gene>
<dbReference type="AlphaFoldDB" id="A0A5C1DMV9"/>
<protein>
    <recommendedName>
        <fullName evidence="1">MAE-28990/MAE-18760-like HEPN domain-containing protein</fullName>
    </recommendedName>
</protein>
<proteinExistence type="predicted"/>
<evidence type="ECO:0000259" key="1">
    <source>
        <dbReference type="Pfam" id="PF18737"/>
    </source>
</evidence>
<accession>A0A5C1DMV9</accession>
<dbReference type="Proteomes" id="UP000322079">
    <property type="component" value="Chromosome"/>
</dbReference>
<keyword evidence="3" id="KW-1185">Reference proteome</keyword>
<evidence type="ECO:0000313" key="2">
    <source>
        <dbReference type="EMBL" id="QEL57208.1"/>
    </source>
</evidence>